<comment type="caution">
    <text evidence="3">The sequence shown here is derived from an EMBL/GenBank/DDBJ whole genome shotgun (WGS) entry which is preliminary data.</text>
</comment>
<dbReference type="Pfam" id="PF00072">
    <property type="entry name" value="Response_reg"/>
    <property type="match status" value="1"/>
</dbReference>
<dbReference type="Gene3D" id="1.10.3210.10">
    <property type="entry name" value="Hypothetical protein af1432"/>
    <property type="match status" value="1"/>
</dbReference>
<dbReference type="PROSITE" id="PS50110">
    <property type="entry name" value="RESPONSE_REGULATORY"/>
    <property type="match status" value="1"/>
</dbReference>
<dbReference type="SMART" id="SM00448">
    <property type="entry name" value="REC"/>
    <property type="match status" value="1"/>
</dbReference>
<dbReference type="InterPro" id="IPR013976">
    <property type="entry name" value="HDOD"/>
</dbReference>
<name>A0A1J5U2Z8_9ZZZZ</name>
<dbReference type="PANTHER" id="PTHR33525:SF3">
    <property type="entry name" value="RIBONUCLEASE Y"/>
    <property type="match status" value="1"/>
</dbReference>
<dbReference type="CDD" id="cd00156">
    <property type="entry name" value="REC"/>
    <property type="match status" value="1"/>
</dbReference>
<dbReference type="Pfam" id="PF08668">
    <property type="entry name" value="HDOD"/>
    <property type="match status" value="1"/>
</dbReference>
<proteinExistence type="predicted"/>
<evidence type="ECO:0000259" key="2">
    <source>
        <dbReference type="PROSITE" id="PS51833"/>
    </source>
</evidence>
<dbReference type="AlphaFoldDB" id="A0A1J5U2Z8"/>
<dbReference type="SUPFAM" id="SSF52172">
    <property type="entry name" value="CheY-like"/>
    <property type="match status" value="1"/>
</dbReference>
<organism evidence="3">
    <name type="scientific">mine drainage metagenome</name>
    <dbReference type="NCBI Taxonomy" id="410659"/>
    <lineage>
        <taxon>unclassified sequences</taxon>
        <taxon>metagenomes</taxon>
        <taxon>ecological metagenomes</taxon>
    </lineage>
</organism>
<evidence type="ECO:0000313" key="3">
    <source>
        <dbReference type="EMBL" id="OIR18686.1"/>
    </source>
</evidence>
<reference evidence="3" key="1">
    <citation type="submission" date="2016-10" db="EMBL/GenBank/DDBJ databases">
        <title>Sequence of Gallionella enrichment culture.</title>
        <authorList>
            <person name="Poehlein A."/>
            <person name="Muehling M."/>
            <person name="Daniel R."/>
        </authorList>
    </citation>
    <scope>NUCLEOTIDE SEQUENCE</scope>
</reference>
<feature type="domain" description="Response regulatory" evidence="1">
    <location>
        <begin position="1"/>
        <end position="106"/>
    </location>
</feature>
<protein>
    <submittedName>
        <fullName evidence="3">Regulator of RpoS</fullName>
    </submittedName>
</protein>
<dbReference type="PANTHER" id="PTHR33525">
    <property type="match status" value="1"/>
</dbReference>
<dbReference type="GO" id="GO:0000160">
    <property type="term" value="P:phosphorelay signal transduction system"/>
    <property type="evidence" value="ECO:0007669"/>
    <property type="project" value="InterPro"/>
</dbReference>
<dbReference type="SUPFAM" id="SSF109604">
    <property type="entry name" value="HD-domain/PDEase-like"/>
    <property type="match status" value="1"/>
</dbReference>
<dbReference type="InterPro" id="IPR001789">
    <property type="entry name" value="Sig_transdc_resp-reg_receiver"/>
</dbReference>
<dbReference type="EMBL" id="MLJW01000002">
    <property type="protein sequence ID" value="OIR18686.1"/>
    <property type="molecule type" value="Genomic_DNA"/>
</dbReference>
<dbReference type="Gene3D" id="3.40.50.2300">
    <property type="match status" value="1"/>
</dbReference>
<dbReference type="PROSITE" id="PS51833">
    <property type="entry name" value="HDOD"/>
    <property type="match status" value="1"/>
</dbReference>
<dbReference type="InterPro" id="IPR011006">
    <property type="entry name" value="CheY-like_superfamily"/>
</dbReference>
<sequence length="548" mass="62136">MAMRGIVTRANHRVVTVHDTQQAWTQLRELVKIDLIFLELKLKGENGIAFLGRLRADPFFRHVPAVVYSSVGDQAVVRRALALSVQNYLIKPFNDDHIYNEIAKAVANSWRGEMFEEERSFTAQMGLSTATLKAMREKLLGEIDTISALLKNALLADIQKKIPGQLDLVAADAEASGVWVLFDCIDRIRPLVSAEQWKDLEAFVPDLDFVKRLIFCQIHPDHLPEGFLDEREKRERDEARERSRWLDVDVSISGQIVDRQAIEVQVDSLAGCPVVDSVAASFAMFADGQVSNLARVQDVVAKDPGLSTQVLIAVNKIERENMNQVEDPRVAISLLGELRLNSLAKTLLTVEERHMHAPPITWPHYWMFMMGVARLSEFTCRYMEFKDMDAVAYTAGLIHDIGKLLLLRLHPFGFQAMVNHAKQHGIPLHTAEQRYIGTNTREMGARFAVKHGLPRVYCNVIQWVESPERAEADQEIVAAVSLARHLCLHNHVGYCGDVPRDRSPDIELTEAWHVLRQHVFPSFNLRQFEAQAHAFSKEIRLELLGRIL</sequence>
<evidence type="ECO:0000259" key="1">
    <source>
        <dbReference type="PROSITE" id="PS50110"/>
    </source>
</evidence>
<dbReference type="InterPro" id="IPR052340">
    <property type="entry name" value="RNase_Y/CdgJ"/>
</dbReference>
<feature type="domain" description="HDOD" evidence="2">
    <location>
        <begin position="272"/>
        <end position="467"/>
    </location>
</feature>
<accession>A0A1J5U2Z8</accession>
<gene>
    <name evidence="3" type="primary">rssB_1</name>
    <name evidence="3" type="ORF">GALL_10260</name>
</gene>